<feature type="compositionally biased region" description="Polar residues" evidence="1">
    <location>
        <begin position="358"/>
        <end position="368"/>
    </location>
</feature>
<comment type="caution">
    <text evidence="2">The sequence shown here is derived from an EMBL/GenBank/DDBJ whole genome shotgun (WGS) entry which is preliminary data.</text>
</comment>
<feature type="region of interest" description="Disordered" evidence="1">
    <location>
        <begin position="566"/>
        <end position="585"/>
    </location>
</feature>
<protein>
    <submittedName>
        <fullName evidence="2">Uncharacterized protein</fullName>
    </submittedName>
</protein>
<feature type="compositionally biased region" description="Basic and acidic residues" evidence="1">
    <location>
        <begin position="297"/>
        <end position="315"/>
    </location>
</feature>
<feature type="compositionally biased region" description="Basic residues" evidence="1">
    <location>
        <begin position="384"/>
        <end position="395"/>
    </location>
</feature>
<proteinExistence type="predicted"/>
<accession>A0AAV7IYA6</accession>
<feature type="region of interest" description="Disordered" evidence="1">
    <location>
        <begin position="348"/>
        <end position="403"/>
    </location>
</feature>
<evidence type="ECO:0000313" key="2">
    <source>
        <dbReference type="EMBL" id="KAH0561043.1"/>
    </source>
</evidence>
<sequence length="585" mass="65506">MDSSPQTDRSIVKTDPVHNYSPAMDQTWLMTGLELPTSQLRLFLCGLGLSSKGNLETLHDRLIRHLEYKYEVPGVHWDPTVDEVSPPGDDLESTLLPEKSEIGETGKLTEIVVDINQTSQSSIQSSCEDLIERVDEILSSSSRLIQELASSGGFSKHESFESLDVTPQRELVTYPSISEEEVLNSDGSYSAHKDELVNDPSSTVDGVVLDHASKTAGPPMDNDGESVNFESSMDQIVTRRDLDVAVRKLESKIENCFTQLQQVIMDKMMTRVNYQEDTSRVVNDQKLESQSDSGVDCESKVPSRDSAPLKDSDNRVFRRRRRRYCNDLKKPSDGTIISDEAVHNLTSEYTKGEDASRKASSSTVNSDPSDQKDGSSDAKSEVAKKRKRRRRRRSSKKTETSRAPVVVSNVVDFSQRPVYDRYVHSKVNPRRYVPENRFEIRYELANRCVGPRWEVPCAAKYIREDIRGIFPDNENYPSSKSLLSTDKIDEVVPNSLTTLLSNIILPRKKGCTSKLCSCIKSGLCCSDLCKQCIDICVNKPRIASDWDSINDDENVVTGNFVSPRIAETSEDNSSMDEAIPGPSYL</sequence>
<keyword evidence="3" id="KW-1185">Reference proteome</keyword>
<gene>
    <name evidence="2" type="ORF">KQX54_011664</name>
</gene>
<evidence type="ECO:0000256" key="1">
    <source>
        <dbReference type="SAM" id="MobiDB-lite"/>
    </source>
</evidence>
<dbReference type="AlphaFoldDB" id="A0AAV7IYA6"/>
<dbReference type="EMBL" id="JAHXZJ010000374">
    <property type="protein sequence ID" value="KAH0561043.1"/>
    <property type="molecule type" value="Genomic_DNA"/>
</dbReference>
<name>A0AAV7IYA6_COTGL</name>
<dbReference type="Proteomes" id="UP000826195">
    <property type="component" value="Unassembled WGS sequence"/>
</dbReference>
<feature type="compositionally biased region" description="Basic and acidic residues" evidence="1">
    <location>
        <begin position="369"/>
        <end position="383"/>
    </location>
</feature>
<reference evidence="2 3" key="1">
    <citation type="journal article" date="2021" name="J. Hered.">
        <title>A chromosome-level genome assembly of the parasitoid wasp, Cotesia glomerata (Hymenoptera: Braconidae).</title>
        <authorList>
            <person name="Pinto B.J."/>
            <person name="Weis J.J."/>
            <person name="Gamble T."/>
            <person name="Ode P.J."/>
            <person name="Paul R."/>
            <person name="Zaspel J.M."/>
        </authorList>
    </citation>
    <scope>NUCLEOTIDE SEQUENCE [LARGE SCALE GENOMIC DNA]</scope>
    <source>
        <strain evidence="2">CgM1</strain>
    </source>
</reference>
<evidence type="ECO:0000313" key="3">
    <source>
        <dbReference type="Proteomes" id="UP000826195"/>
    </source>
</evidence>
<organism evidence="2 3">
    <name type="scientific">Cotesia glomerata</name>
    <name type="common">Lepidopteran parasitic wasp</name>
    <name type="synonym">Apanteles glomeratus</name>
    <dbReference type="NCBI Taxonomy" id="32391"/>
    <lineage>
        <taxon>Eukaryota</taxon>
        <taxon>Metazoa</taxon>
        <taxon>Ecdysozoa</taxon>
        <taxon>Arthropoda</taxon>
        <taxon>Hexapoda</taxon>
        <taxon>Insecta</taxon>
        <taxon>Pterygota</taxon>
        <taxon>Neoptera</taxon>
        <taxon>Endopterygota</taxon>
        <taxon>Hymenoptera</taxon>
        <taxon>Apocrita</taxon>
        <taxon>Ichneumonoidea</taxon>
        <taxon>Braconidae</taxon>
        <taxon>Microgastrinae</taxon>
        <taxon>Cotesia</taxon>
    </lineage>
</organism>
<feature type="region of interest" description="Disordered" evidence="1">
    <location>
        <begin position="282"/>
        <end position="315"/>
    </location>
</feature>